<dbReference type="SUPFAM" id="SSF55811">
    <property type="entry name" value="Nudix"/>
    <property type="match status" value="1"/>
</dbReference>
<dbReference type="InterPro" id="IPR047198">
    <property type="entry name" value="DDP-like_NUDIX"/>
</dbReference>
<name>A0ABP7K8A7_9RHOB</name>
<organism evidence="6 7">
    <name type="scientific">Celeribacter arenosi</name>
    <dbReference type="NCBI Taxonomy" id="792649"/>
    <lineage>
        <taxon>Bacteria</taxon>
        <taxon>Pseudomonadati</taxon>
        <taxon>Pseudomonadota</taxon>
        <taxon>Alphaproteobacteria</taxon>
        <taxon>Rhodobacterales</taxon>
        <taxon>Roseobacteraceae</taxon>
        <taxon>Celeribacter</taxon>
    </lineage>
</organism>
<evidence type="ECO:0000256" key="4">
    <source>
        <dbReference type="ARBA" id="ARBA00022842"/>
    </source>
</evidence>
<dbReference type="EMBL" id="BAABDF010000007">
    <property type="protein sequence ID" value="GAA3869200.1"/>
    <property type="molecule type" value="Genomic_DNA"/>
</dbReference>
<dbReference type="Pfam" id="PF00293">
    <property type="entry name" value="NUDIX"/>
    <property type="match status" value="1"/>
</dbReference>
<reference evidence="7" key="1">
    <citation type="journal article" date="2019" name="Int. J. Syst. Evol. Microbiol.">
        <title>The Global Catalogue of Microorganisms (GCM) 10K type strain sequencing project: providing services to taxonomists for standard genome sequencing and annotation.</title>
        <authorList>
            <consortium name="The Broad Institute Genomics Platform"/>
            <consortium name="The Broad Institute Genome Sequencing Center for Infectious Disease"/>
            <person name="Wu L."/>
            <person name="Ma J."/>
        </authorList>
    </citation>
    <scope>NUCLEOTIDE SEQUENCE [LARGE SCALE GENOMIC DNA]</scope>
    <source>
        <strain evidence="7">JCM 17190</strain>
    </source>
</reference>
<evidence type="ECO:0000256" key="1">
    <source>
        <dbReference type="ARBA" id="ARBA00001946"/>
    </source>
</evidence>
<comment type="caution">
    <text evidence="6">The sequence shown here is derived from an EMBL/GenBank/DDBJ whole genome shotgun (WGS) entry which is preliminary data.</text>
</comment>
<evidence type="ECO:0000313" key="7">
    <source>
        <dbReference type="Proteomes" id="UP001399917"/>
    </source>
</evidence>
<proteinExistence type="predicted"/>
<feature type="domain" description="Nudix hydrolase" evidence="5">
    <location>
        <begin position="42"/>
        <end position="173"/>
    </location>
</feature>
<dbReference type="Proteomes" id="UP001399917">
    <property type="component" value="Unassembled WGS sequence"/>
</dbReference>
<keyword evidence="7" id="KW-1185">Reference proteome</keyword>
<dbReference type="PROSITE" id="PS51462">
    <property type="entry name" value="NUDIX"/>
    <property type="match status" value="1"/>
</dbReference>
<dbReference type="Gene3D" id="3.90.79.10">
    <property type="entry name" value="Nucleoside Triphosphate Pyrophosphohydrolase"/>
    <property type="match status" value="1"/>
</dbReference>
<accession>A0ABP7K8A7</accession>
<evidence type="ECO:0000256" key="3">
    <source>
        <dbReference type="ARBA" id="ARBA00022801"/>
    </source>
</evidence>
<gene>
    <name evidence="6" type="ORF">GCM10022404_19120</name>
</gene>
<keyword evidence="3 6" id="KW-0378">Hydrolase</keyword>
<keyword evidence="4" id="KW-0460">Magnesium</keyword>
<dbReference type="PANTHER" id="PTHR12629:SF0">
    <property type="entry name" value="DIPHOSPHOINOSITOL-POLYPHOSPHATE DIPHOSPHATASE"/>
    <property type="match status" value="1"/>
</dbReference>
<dbReference type="InterPro" id="IPR000086">
    <property type="entry name" value="NUDIX_hydrolase_dom"/>
</dbReference>
<keyword evidence="2" id="KW-0479">Metal-binding</keyword>
<dbReference type="InterPro" id="IPR015797">
    <property type="entry name" value="NUDIX_hydrolase-like_dom_sf"/>
</dbReference>
<dbReference type="CDD" id="cd04666">
    <property type="entry name" value="NUDIX_DIPP2_like_Nudt4"/>
    <property type="match status" value="1"/>
</dbReference>
<sequence length="179" mass="20076">MSYEGAAGFVSNTDASSGIIMSPEKLIQRPVQLKKTGKTGLRTQFGALCWRVRKDQVEIALVKSRRRKRWIIPKGWPMHGMTPVAAASLEAWEEAGIRGQAMPICIGLYSYMKMPRDGSDPLPCVVAVFPLKARSCHDEYPECSDRKRKWVTCKKAAALVSEPELSQIIRRFDPSQLKP</sequence>
<evidence type="ECO:0000313" key="6">
    <source>
        <dbReference type="EMBL" id="GAA3869200.1"/>
    </source>
</evidence>
<evidence type="ECO:0000256" key="2">
    <source>
        <dbReference type="ARBA" id="ARBA00022723"/>
    </source>
</evidence>
<dbReference type="PANTHER" id="PTHR12629">
    <property type="entry name" value="DIPHOSPHOINOSITOL POLYPHOSPHATE PHOSPHOHYDROLASE"/>
    <property type="match status" value="1"/>
</dbReference>
<protein>
    <submittedName>
        <fullName evidence="6">NUDIX hydrolase</fullName>
    </submittedName>
</protein>
<comment type="cofactor">
    <cofactor evidence="1">
        <name>Mg(2+)</name>
        <dbReference type="ChEBI" id="CHEBI:18420"/>
    </cofactor>
</comment>
<evidence type="ECO:0000259" key="5">
    <source>
        <dbReference type="PROSITE" id="PS51462"/>
    </source>
</evidence>
<dbReference type="GO" id="GO:0016787">
    <property type="term" value="F:hydrolase activity"/>
    <property type="evidence" value="ECO:0007669"/>
    <property type="project" value="UniProtKB-KW"/>
</dbReference>